<dbReference type="CDD" id="cd00221">
    <property type="entry name" value="Vsr"/>
    <property type="match status" value="1"/>
</dbReference>
<name>A0A3M2WIX7_PSEA0</name>
<evidence type="ECO:0000256" key="1">
    <source>
        <dbReference type="ARBA" id="ARBA00022722"/>
    </source>
</evidence>
<dbReference type="InterPro" id="IPR004603">
    <property type="entry name" value="DNA_mismatch_endonuc_vsr"/>
</dbReference>
<evidence type="ECO:0000313" key="8">
    <source>
        <dbReference type="Proteomes" id="UP000277952"/>
    </source>
</evidence>
<sequence length="145" mass="17117">MNKLSVSARMKLVKQKDTKPEMIVRRLLHKIGLRFRLHVRELPGTPDISLPKHETVIFVHGCFWHRHPCCRYASIPKTRQEFWLPKFATNVERDIRKATQLREMGWRVLTVWECETKDVIELQARLSSEFFPDPAHPSAVECSDR</sequence>
<evidence type="ECO:0000256" key="2">
    <source>
        <dbReference type="ARBA" id="ARBA00022759"/>
    </source>
</evidence>
<keyword evidence="5 6" id="KW-0234">DNA repair</keyword>
<dbReference type="SUPFAM" id="SSF52980">
    <property type="entry name" value="Restriction endonuclease-like"/>
    <property type="match status" value="1"/>
</dbReference>
<keyword evidence="2 6" id="KW-0255">Endonuclease</keyword>
<dbReference type="NCBIfam" id="TIGR00632">
    <property type="entry name" value="vsr"/>
    <property type="match status" value="1"/>
</dbReference>
<dbReference type="GO" id="GO:0016787">
    <property type="term" value="F:hydrolase activity"/>
    <property type="evidence" value="ECO:0007669"/>
    <property type="project" value="UniProtKB-KW"/>
</dbReference>
<organism evidence="7 8">
    <name type="scientific">Pseudomonas amygdali pv. morsprunorum</name>
    <dbReference type="NCBI Taxonomy" id="129138"/>
    <lineage>
        <taxon>Bacteria</taxon>
        <taxon>Pseudomonadati</taxon>
        <taxon>Pseudomonadota</taxon>
        <taxon>Gammaproteobacteria</taxon>
        <taxon>Pseudomonadales</taxon>
        <taxon>Pseudomonadaceae</taxon>
        <taxon>Pseudomonas</taxon>
        <taxon>Pseudomonas amygdali</taxon>
    </lineage>
</organism>
<comment type="caution">
    <text evidence="7">The sequence shown here is derived from an EMBL/GenBank/DDBJ whole genome shotgun (WGS) entry which is preliminary data.</text>
</comment>
<dbReference type="InterPro" id="IPR011335">
    <property type="entry name" value="Restrct_endonuc-II-like"/>
</dbReference>
<reference evidence="7 8" key="1">
    <citation type="submission" date="2018-08" db="EMBL/GenBank/DDBJ databases">
        <title>Recombination of ecologically and evolutionarily significant loci maintains genetic cohesion in the Pseudomonas syringae species complex.</title>
        <authorList>
            <person name="Dillon M."/>
            <person name="Thakur S."/>
            <person name="Almeida R.N.D."/>
            <person name="Weir B.S."/>
            <person name="Guttman D.S."/>
        </authorList>
    </citation>
    <scope>NUCLEOTIDE SEQUENCE [LARGE SCALE GENOMIC DNA]</scope>
    <source>
        <strain evidence="7 8">19322</strain>
    </source>
</reference>
<dbReference type="GO" id="GO:0006298">
    <property type="term" value="P:mismatch repair"/>
    <property type="evidence" value="ECO:0007669"/>
    <property type="project" value="UniProtKB-UniRule"/>
</dbReference>
<comment type="function">
    <text evidence="6">May nick specific sequences that contain T:G mispairs resulting from m5C-deamination.</text>
</comment>
<keyword evidence="4 6" id="KW-0378">Hydrolase</keyword>
<evidence type="ECO:0000256" key="3">
    <source>
        <dbReference type="ARBA" id="ARBA00022763"/>
    </source>
</evidence>
<dbReference type="Proteomes" id="UP000277952">
    <property type="component" value="Unassembled WGS sequence"/>
</dbReference>
<evidence type="ECO:0000256" key="4">
    <source>
        <dbReference type="ARBA" id="ARBA00022801"/>
    </source>
</evidence>
<keyword evidence="3 6" id="KW-0227">DNA damage</keyword>
<proteinExistence type="inferred from homology"/>
<dbReference type="Pfam" id="PF03852">
    <property type="entry name" value="Vsr"/>
    <property type="match status" value="1"/>
</dbReference>
<comment type="similarity">
    <text evidence="6">Belongs to the vsr family.</text>
</comment>
<gene>
    <name evidence="7" type="ORF">ALQ94_102068</name>
</gene>
<dbReference type="Gene3D" id="3.40.960.10">
    <property type="entry name" value="VSR Endonuclease"/>
    <property type="match status" value="1"/>
</dbReference>
<dbReference type="AlphaFoldDB" id="A0A3M2WIX7"/>
<evidence type="ECO:0000256" key="5">
    <source>
        <dbReference type="ARBA" id="ARBA00023204"/>
    </source>
</evidence>
<evidence type="ECO:0000313" key="7">
    <source>
        <dbReference type="EMBL" id="RML51491.1"/>
    </source>
</evidence>
<protein>
    <recommendedName>
        <fullName evidence="6">Very short patch repair endonuclease</fullName>
        <ecNumber evidence="6">3.1.-.-</ecNumber>
    </recommendedName>
</protein>
<dbReference type="PIRSF" id="PIRSF018267">
    <property type="entry name" value="VSR_endonuc"/>
    <property type="match status" value="1"/>
</dbReference>
<dbReference type="RefSeq" id="WP_005740022.1">
    <property type="nucleotide sequence ID" value="NZ_RBNS01000218.1"/>
</dbReference>
<dbReference type="EC" id="3.1.-.-" evidence="6"/>
<dbReference type="EMBL" id="RBNS01000218">
    <property type="protein sequence ID" value="RML51491.1"/>
    <property type="molecule type" value="Genomic_DNA"/>
</dbReference>
<evidence type="ECO:0000256" key="6">
    <source>
        <dbReference type="PIRNR" id="PIRNR018267"/>
    </source>
</evidence>
<dbReference type="GO" id="GO:0004519">
    <property type="term" value="F:endonuclease activity"/>
    <property type="evidence" value="ECO:0007669"/>
    <property type="project" value="UniProtKB-KW"/>
</dbReference>
<keyword evidence="1 6" id="KW-0540">Nuclease</keyword>
<accession>A0A3M2WIX7</accession>